<name>A0ABQ5YNH3_9NEIS</name>
<feature type="chain" id="PRO_5045237868" description="Outer membrane protein beta-barrel domain-containing protein" evidence="3">
    <location>
        <begin position="26"/>
        <end position="163"/>
    </location>
</feature>
<dbReference type="EMBL" id="BSOG01000006">
    <property type="protein sequence ID" value="GLR14881.1"/>
    <property type="molecule type" value="Genomic_DNA"/>
</dbReference>
<dbReference type="RefSeq" id="WP_284197954.1">
    <property type="nucleotide sequence ID" value="NZ_BSOG01000006.1"/>
</dbReference>
<feature type="signal peptide" evidence="3">
    <location>
        <begin position="1"/>
        <end position="25"/>
    </location>
</feature>
<feature type="domain" description="Outer membrane protein beta-barrel" evidence="4">
    <location>
        <begin position="12"/>
        <end position="163"/>
    </location>
</feature>
<protein>
    <recommendedName>
        <fullName evidence="4">Outer membrane protein beta-barrel domain-containing protein</fullName>
    </recommendedName>
</protein>
<dbReference type="InterPro" id="IPR011250">
    <property type="entry name" value="OMP/PagP_B-barrel"/>
</dbReference>
<evidence type="ECO:0000256" key="1">
    <source>
        <dbReference type="ARBA" id="ARBA00004442"/>
    </source>
</evidence>
<dbReference type="InterPro" id="IPR006315">
    <property type="entry name" value="OM_autotransptr_brl_dom"/>
</dbReference>
<dbReference type="SUPFAM" id="SSF56925">
    <property type="entry name" value="OMPA-like"/>
    <property type="match status" value="1"/>
</dbReference>
<reference evidence="6" key="1">
    <citation type="journal article" date="2019" name="Int. J. Syst. Evol. Microbiol.">
        <title>The Global Catalogue of Microorganisms (GCM) 10K type strain sequencing project: providing services to taxonomists for standard genome sequencing and annotation.</title>
        <authorList>
            <consortium name="The Broad Institute Genomics Platform"/>
            <consortium name="The Broad Institute Genome Sequencing Center for Infectious Disease"/>
            <person name="Wu L."/>
            <person name="Ma J."/>
        </authorList>
    </citation>
    <scope>NUCLEOTIDE SEQUENCE [LARGE SCALE GENOMIC DNA]</scope>
    <source>
        <strain evidence="6">NBRC 110044</strain>
    </source>
</reference>
<dbReference type="Proteomes" id="UP001156706">
    <property type="component" value="Unassembled WGS sequence"/>
</dbReference>
<proteinExistence type="predicted"/>
<dbReference type="Pfam" id="PF13505">
    <property type="entry name" value="OMP_b-brl"/>
    <property type="match status" value="1"/>
</dbReference>
<evidence type="ECO:0000259" key="4">
    <source>
        <dbReference type="Pfam" id="PF13505"/>
    </source>
</evidence>
<dbReference type="NCBIfam" id="TIGR01414">
    <property type="entry name" value="autotrans_barl"/>
    <property type="match status" value="1"/>
</dbReference>
<comment type="subcellular location">
    <subcellularLocation>
        <location evidence="1">Cell outer membrane</location>
    </subcellularLocation>
</comment>
<dbReference type="Gene3D" id="2.40.160.20">
    <property type="match status" value="1"/>
</dbReference>
<gene>
    <name evidence="5" type="ORF">GCM10007907_36710</name>
</gene>
<evidence type="ECO:0000256" key="2">
    <source>
        <dbReference type="ARBA" id="ARBA00022729"/>
    </source>
</evidence>
<evidence type="ECO:0000313" key="5">
    <source>
        <dbReference type="EMBL" id="GLR14881.1"/>
    </source>
</evidence>
<accession>A0ABQ5YNH3</accession>
<dbReference type="InterPro" id="IPR027385">
    <property type="entry name" value="Beta-barrel_OMP"/>
</dbReference>
<sequence>MKTMTKQTIALSALIAGLSAVPAMADANGVYVFGQATHARETHANKQVANGLGAGVGYRLSDNFAVEGGYTGLKERTGMADQTANVRAVGILPVNEQIEVNGKLGYARTGDTLGNAAKDGLTYGVGASYKLDKNWAVRADYDRLKAGGEQRINTYSAGVQYQF</sequence>
<keyword evidence="6" id="KW-1185">Reference proteome</keyword>
<comment type="caution">
    <text evidence="5">The sequence shown here is derived from an EMBL/GenBank/DDBJ whole genome shotgun (WGS) entry which is preliminary data.</text>
</comment>
<keyword evidence="2 3" id="KW-0732">Signal</keyword>
<evidence type="ECO:0000256" key="3">
    <source>
        <dbReference type="SAM" id="SignalP"/>
    </source>
</evidence>
<organism evidence="5 6">
    <name type="scientific">Chitinimonas prasina</name>
    <dbReference type="NCBI Taxonomy" id="1434937"/>
    <lineage>
        <taxon>Bacteria</taxon>
        <taxon>Pseudomonadati</taxon>
        <taxon>Pseudomonadota</taxon>
        <taxon>Betaproteobacteria</taxon>
        <taxon>Neisseriales</taxon>
        <taxon>Chitinibacteraceae</taxon>
        <taxon>Chitinimonas</taxon>
    </lineage>
</organism>
<evidence type="ECO:0000313" key="6">
    <source>
        <dbReference type="Proteomes" id="UP001156706"/>
    </source>
</evidence>